<reference evidence="1 2" key="1">
    <citation type="submission" date="2016-02" db="EMBL/GenBank/DDBJ databases">
        <title>Genome sequence of Halalkalicoccus paucihalophilus DSM 24557.</title>
        <authorList>
            <person name="Poehlein A."/>
            <person name="Daniel R."/>
        </authorList>
    </citation>
    <scope>NUCLEOTIDE SEQUENCE [LARGE SCALE GENOMIC DNA]</scope>
    <source>
        <strain evidence="1 2">DSM 24557</strain>
    </source>
</reference>
<evidence type="ECO:0000313" key="2">
    <source>
        <dbReference type="Proteomes" id="UP000075321"/>
    </source>
</evidence>
<protein>
    <submittedName>
        <fullName evidence="1">SnoaL-like polyketide cyclase</fullName>
    </submittedName>
</protein>
<proteinExistence type="predicted"/>
<dbReference type="SUPFAM" id="SSF54427">
    <property type="entry name" value="NTF2-like"/>
    <property type="match status" value="1"/>
</dbReference>
<evidence type="ECO:0000313" key="1">
    <source>
        <dbReference type="EMBL" id="KYH25333.1"/>
    </source>
</evidence>
<dbReference type="GO" id="GO:0030638">
    <property type="term" value="P:polyketide metabolic process"/>
    <property type="evidence" value="ECO:0007669"/>
    <property type="project" value="InterPro"/>
</dbReference>
<dbReference type="InterPro" id="IPR009959">
    <property type="entry name" value="Cyclase_SnoaL-like"/>
</dbReference>
<name>A0A151ACJ9_9EURY</name>
<dbReference type="Pfam" id="PF07366">
    <property type="entry name" value="SnoaL"/>
    <property type="match status" value="1"/>
</dbReference>
<organism evidence="1 2">
    <name type="scientific">Halalkalicoccus paucihalophilus</name>
    <dbReference type="NCBI Taxonomy" id="1008153"/>
    <lineage>
        <taxon>Archaea</taxon>
        <taxon>Methanobacteriati</taxon>
        <taxon>Methanobacteriota</taxon>
        <taxon>Stenosarchaea group</taxon>
        <taxon>Halobacteria</taxon>
        <taxon>Halobacteriales</taxon>
        <taxon>Halococcaceae</taxon>
        <taxon>Halalkalicoccus</taxon>
    </lineage>
</organism>
<dbReference type="RefSeq" id="WP_066382066.1">
    <property type="nucleotide sequence ID" value="NZ_LTAZ01000005.1"/>
</dbReference>
<dbReference type="InterPro" id="IPR032710">
    <property type="entry name" value="NTF2-like_dom_sf"/>
</dbReference>
<dbReference type="Gene3D" id="3.10.450.50">
    <property type="match status" value="1"/>
</dbReference>
<dbReference type="PATRIC" id="fig|1008153.3.peg.2036"/>
<dbReference type="PANTHER" id="PTHR38436:SF1">
    <property type="entry name" value="ESTER CYCLASE"/>
    <property type="match status" value="1"/>
</dbReference>
<dbReference type="Proteomes" id="UP000075321">
    <property type="component" value="Unassembled WGS sequence"/>
</dbReference>
<keyword evidence="2" id="KW-1185">Reference proteome</keyword>
<dbReference type="PANTHER" id="PTHR38436">
    <property type="entry name" value="POLYKETIDE CYCLASE SNOAL-LIKE DOMAIN"/>
    <property type="match status" value="1"/>
</dbReference>
<dbReference type="OrthoDB" id="8685at2157"/>
<dbReference type="AlphaFoldDB" id="A0A151ACJ9"/>
<gene>
    <name evidence="1" type="ORF">HAPAU_20030</name>
</gene>
<dbReference type="EMBL" id="LTAZ01000005">
    <property type="protein sequence ID" value="KYH25333.1"/>
    <property type="molecule type" value="Genomic_DNA"/>
</dbReference>
<sequence length="146" mass="16492">MVQQLNVEEQNKGLVRRFVREVVNGGDYDVVDELFATEYVRHDPSLPEEKRGPEGFKETVEMWRTAFPDVEMTIDAIVAEGDLVAFRATETGTHEGTFMGIEPTGKRVELTGNVMHRLEDGKLVETWASFDMLGLMEQLGAIEMAR</sequence>
<accession>A0A151ACJ9</accession>
<comment type="caution">
    <text evidence="1">The sequence shown here is derived from an EMBL/GenBank/DDBJ whole genome shotgun (WGS) entry which is preliminary data.</text>
</comment>